<evidence type="ECO:0000259" key="1">
    <source>
        <dbReference type="Pfam" id="PF04326"/>
    </source>
</evidence>
<dbReference type="AlphaFoldDB" id="K0YXL7"/>
<gene>
    <name evidence="2" type="ORF">HMPREF9451_00669</name>
</gene>
<dbReference type="RefSeq" id="WP_009138897.1">
    <property type="nucleotide sequence ID" value="NZ_JH815198.1"/>
</dbReference>
<dbReference type="Proteomes" id="UP000006069">
    <property type="component" value="Unassembled WGS sequence"/>
</dbReference>
<name>K0YXL7_9ACTN</name>
<protein>
    <recommendedName>
        <fullName evidence="1">Schlafen AlbA-2 domain-containing protein</fullName>
    </recommendedName>
</protein>
<reference evidence="2 3" key="1">
    <citation type="submission" date="2012-08" db="EMBL/GenBank/DDBJ databases">
        <title>The Genome Sequence of Slackia piriformis YIT 12062.</title>
        <authorList>
            <consortium name="The Broad Institute Genome Sequencing Platform"/>
            <person name="Earl A."/>
            <person name="Ward D."/>
            <person name="Feldgarden M."/>
            <person name="Gevers D."/>
            <person name="Morotomi M."/>
            <person name="Walker B."/>
            <person name="Young S.K."/>
            <person name="Zeng Q."/>
            <person name="Gargeya S."/>
            <person name="Fitzgerald M."/>
            <person name="Haas B."/>
            <person name="Abouelleil A."/>
            <person name="Alvarado L."/>
            <person name="Arachchi H.M."/>
            <person name="Berlin A.M."/>
            <person name="Chapman S.B."/>
            <person name="Goldberg J."/>
            <person name="Griggs A."/>
            <person name="Gujja S."/>
            <person name="Hansen M."/>
            <person name="Howarth C."/>
            <person name="Imamovic A."/>
            <person name="Larimer J."/>
            <person name="McCowen C."/>
            <person name="Montmayeur A."/>
            <person name="Murphy C."/>
            <person name="Neiman D."/>
            <person name="Pearson M."/>
            <person name="Priest M."/>
            <person name="Roberts A."/>
            <person name="Saif S."/>
            <person name="Shea T."/>
            <person name="Sisk P."/>
            <person name="Sykes S."/>
            <person name="Wortman J."/>
            <person name="Nusbaum C."/>
            <person name="Birren B."/>
        </authorList>
    </citation>
    <scope>NUCLEOTIDE SEQUENCE [LARGE SCALE GENOMIC DNA]</scope>
    <source>
        <strain evidence="2 3">YIT 12062</strain>
    </source>
</reference>
<proteinExistence type="predicted"/>
<dbReference type="InterPro" id="IPR007421">
    <property type="entry name" value="Schlafen_AlbA_2_dom"/>
</dbReference>
<keyword evidence="3" id="KW-1185">Reference proteome</keyword>
<dbReference type="Pfam" id="PF04326">
    <property type="entry name" value="SLFN_AlbA_2"/>
    <property type="match status" value="1"/>
</dbReference>
<feature type="domain" description="Schlafen AlbA-2" evidence="1">
    <location>
        <begin position="22"/>
        <end position="124"/>
    </location>
</feature>
<dbReference type="EMBL" id="ADMD01000002">
    <property type="protein sequence ID" value="EJZ84359.1"/>
    <property type="molecule type" value="Genomic_DNA"/>
</dbReference>
<evidence type="ECO:0000313" key="2">
    <source>
        <dbReference type="EMBL" id="EJZ84359.1"/>
    </source>
</evidence>
<dbReference type="PATRIC" id="fig|742818.3.peg.721"/>
<dbReference type="InterPro" id="IPR038461">
    <property type="entry name" value="Schlafen_AlbA_2_dom_sf"/>
</dbReference>
<comment type="caution">
    <text evidence="2">The sequence shown here is derived from an EMBL/GenBank/DDBJ whole genome shotgun (WGS) entry which is preliminary data.</text>
</comment>
<organism evidence="2 3">
    <name type="scientific">Slackia piriformis YIT 12062</name>
    <dbReference type="NCBI Taxonomy" id="742818"/>
    <lineage>
        <taxon>Bacteria</taxon>
        <taxon>Bacillati</taxon>
        <taxon>Actinomycetota</taxon>
        <taxon>Coriobacteriia</taxon>
        <taxon>Eggerthellales</taxon>
        <taxon>Eggerthellaceae</taxon>
        <taxon>Slackia</taxon>
    </lineage>
</organism>
<dbReference type="eggNOG" id="COG2865">
    <property type="taxonomic scope" value="Bacteria"/>
</dbReference>
<dbReference type="Gene3D" id="3.30.950.30">
    <property type="entry name" value="Schlafen, AAA domain"/>
    <property type="match status" value="1"/>
</dbReference>
<accession>K0YXL7</accession>
<dbReference type="HOGENOM" id="CLU_039491_1_0_11"/>
<sequence length="396" mass="46242">MNNTSSNSLVDLVNDLIASGKEGSYWDFKLEWHHDNGDLVHDVICLANNPEARRAYLIFGVDDESYQIVGINENASKRKNTQQLIDTLHSAIWAETYPRVEVTTVHLACRNIDIITIDPDWHILPYFLIKDFGRGKQTVRAGAIYSRSQDVNVGKNETAPALVAERLWRNRFGLDKTPLQRIACLMSNPEKWEKTSPSCIHDDIAFASCFYHRDYPEFTIARTPDEDRDAYEYFMLASPYFREPSWWTTRFYYHQTMLREIHGAYSDHLYIPIPTASMLSSPRSEWSDGWLPPNYGFYCQDSIEIKMLEFDLGKEGHSLAWVRDRLLRMIPVFRSEEERTGFESWLCSEWDRFRCSWDVQDTVFPELKNDYGKDLVRQAKMSATIVDFLTEYRSLA</sequence>
<dbReference type="InParanoid" id="K0YXL7"/>
<evidence type="ECO:0000313" key="3">
    <source>
        <dbReference type="Proteomes" id="UP000006069"/>
    </source>
</evidence>